<dbReference type="GO" id="GO:0003677">
    <property type="term" value="F:DNA binding"/>
    <property type="evidence" value="ECO:0007669"/>
    <property type="project" value="UniProtKB-KW"/>
</dbReference>
<evidence type="ECO:0000256" key="11">
    <source>
        <dbReference type="ARBA" id="ARBA00034617"/>
    </source>
</evidence>
<dbReference type="Gene3D" id="3.90.320.10">
    <property type="match status" value="1"/>
</dbReference>
<reference evidence="18" key="1">
    <citation type="submission" date="2015-11" db="EMBL/GenBank/DDBJ databases">
        <authorList>
            <person name="Dugat-Bony E."/>
        </authorList>
    </citation>
    <scope>NUCLEOTIDE SEQUENCE [LARGE SCALE GENOMIC DNA]</scope>
    <source>
        <strain evidence="18">Mu292</strain>
    </source>
</reference>
<evidence type="ECO:0000313" key="18">
    <source>
        <dbReference type="Proteomes" id="UP000182498"/>
    </source>
</evidence>
<keyword evidence="4 14" id="KW-0378">Hydrolase</keyword>
<evidence type="ECO:0000256" key="5">
    <source>
        <dbReference type="ARBA" id="ARBA00022806"/>
    </source>
</evidence>
<name>A0A110BF70_9CORY</name>
<dbReference type="InterPro" id="IPR014017">
    <property type="entry name" value="DNA_helicase_UvrD-like_C"/>
</dbReference>
<keyword evidence="7 14" id="KW-0067">ATP-binding</keyword>
<keyword evidence="3" id="KW-0227">DNA damage</keyword>
<accession>A0A110BF70</accession>
<evidence type="ECO:0000256" key="12">
    <source>
        <dbReference type="ARBA" id="ARBA00034808"/>
    </source>
</evidence>
<keyword evidence="5 14" id="KW-0347">Helicase</keyword>
<dbReference type="PROSITE" id="PS51217">
    <property type="entry name" value="UVRD_HELICASE_CTER"/>
    <property type="match status" value="1"/>
</dbReference>
<dbReference type="InterPro" id="IPR014016">
    <property type="entry name" value="UvrD-like_ATP-bd"/>
</dbReference>
<feature type="binding site" evidence="14">
    <location>
        <begin position="9"/>
        <end position="16"/>
    </location>
    <ligand>
        <name>ATP</name>
        <dbReference type="ChEBI" id="CHEBI:30616"/>
    </ligand>
</feature>
<sequence length="1075" mass="115302">MTRWTIIRASAGSGKTYRLTELLTDRLTHPTDDGSVLRPSQIIATTFTRAAAAELTDRIRGTLVDRGLLDQAAALPTALIGTVNSVTGRILTDFALDAGRSPDLAVLTEQSQQTAFTRATDHLIAEAEDAHRDLLARTGYDAVEDRGFYSRSTNWAGTIRSVTDHARSNNIPAEDLAGFAEASITELHSVLDEESAGTAPSDTRAALTTAARNLPRQLRADVEDGTIAKRSADGVLTRLDALERFARRVRRERDSIPWSDWLKTAEGKVPGVSAPTKPIKEAYGSVTSAAEILADPALRDDLDTLIRLVFTTAASCLSAYADYKDALGLIDFTDQEQLTLRLLRGDGVTDATRDAVRETLAARFRILVVDEFQDTSPLQLALFTELAGLVDEVIWVGDPKQSIYGFRGSDPALMDSAVEAITDPAGLAGRSEILAHSYRTRQAPLDLSNRLFSRLFTGDVELSVPQIRAEAYAADGARAAGETVTWPHTEGRASKNVWFERISDGIGALAERDADSGSRAILVRTNSHAAEIRTALRAAGIPCAGGGVPLSTTREGSLVTAALALLLDKADTQALVEMITLMPDHSAHADWFDTLTALPDRDACREQLQLWTEDPVLAPVTALRSALSELPVAELVAAVVDALDLRGRVAASTGPAERTGSVTGILQAAADFAAEQESAGEPATVAGVLAHLNDEETVSTPTAEPGAVEVHTVHQAKGLEWDTVIVAMPDSRERFTPAGVWVQPSTPLTMDDPLAGRHLRFWPDTLLAHSGVKEALAATDAQQARRTTELLEEQRLLYVAMTRSKFRTVLAPYSSTAKWRALAMAGLDADELVVLLADSDPVPALPRETVVEAARRFTSPAGQLDVNRGLVDAGRHNVAATFAPSGAEATPETALSAVVSEVADLGPALVSGGGPEWNKVGDCIHSYLAAPLESLDAAMKQQVAARLVTNWSVGAVVSPEQVVECGERWQRYLRDDLGATAVDSEVPFTWTNDAHQRAQGWIDQLVTVPGDNGDRQIIVDHKTYPGTDPTGHVAAKYLGQMEVYRRALTDITGTPPARILIHLPLLGSVVEVDLV</sequence>
<feature type="domain" description="UvrD-like helicase ATP-binding" evidence="15">
    <location>
        <begin position="1"/>
        <end position="441"/>
    </location>
</feature>
<keyword evidence="9" id="KW-0234">DNA repair</keyword>
<keyword evidence="18" id="KW-1185">Reference proteome</keyword>
<evidence type="ECO:0000256" key="7">
    <source>
        <dbReference type="ARBA" id="ARBA00022840"/>
    </source>
</evidence>
<evidence type="ECO:0000256" key="6">
    <source>
        <dbReference type="ARBA" id="ARBA00022839"/>
    </source>
</evidence>
<evidence type="ECO:0000256" key="4">
    <source>
        <dbReference type="ARBA" id="ARBA00022801"/>
    </source>
</evidence>
<dbReference type="GO" id="GO:0005829">
    <property type="term" value="C:cytosol"/>
    <property type="evidence" value="ECO:0007669"/>
    <property type="project" value="TreeGrafter"/>
</dbReference>
<dbReference type="InterPro" id="IPR000212">
    <property type="entry name" value="DNA_helicase_UvrD/REP"/>
</dbReference>
<evidence type="ECO:0000256" key="3">
    <source>
        <dbReference type="ARBA" id="ARBA00022763"/>
    </source>
</evidence>
<evidence type="ECO:0000256" key="8">
    <source>
        <dbReference type="ARBA" id="ARBA00023125"/>
    </source>
</evidence>
<dbReference type="EC" id="5.6.2.4" evidence="12"/>
<dbReference type="RefSeq" id="WP_073884771.1">
    <property type="nucleotide sequence ID" value="NZ_FAUH01000024.1"/>
</dbReference>
<evidence type="ECO:0000256" key="13">
    <source>
        <dbReference type="ARBA" id="ARBA00048988"/>
    </source>
</evidence>
<dbReference type="GO" id="GO:0005524">
    <property type="term" value="F:ATP binding"/>
    <property type="evidence" value="ECO:0007669"/>
    <property type="project" value="UniProtKB-UniRule"/>
</dbReference>
<dbReference type="EMBL" id="FAUH01000024">
    <property type="protein sequence ID" value="CUU67424.1"/>
    <property type="molecule type" value="Genomic_DNA"/>
</dbReference>
<keyword evidence="8" id="KW-0238">DNA-binding</keyword>
<dbReference type="InterPro" id="IPR011335">
    <property type="entry name" value="Restrct_endonuc-II-like"/>
</dbReference>
<evidence type="ECO:0000259" key="15">
    <source>
        <dbReference type="PROSITE" id="PS51198"/>
    </source>
</evidence>
<keyword evidence="2 14" id="KW-0547">Nucleotide-binding</keyword>
<evidence type="ECO:0000256" key="10">
    <source>
        <dbReference type="ARBA" id="ARBA00023235"/>
    </source>
</evidence>
<feature type="domain" description="UvrD-like helicase C-terminal" evidence="16">
    <location>
        <begin position="453"/>
        <end position="718"/>
    </location>
</feature>
<dbReference type="SUPFAM" id="SSF52540">
    <property type="entry name" value="P-loop containing nucleoside triphosphate hydrolases"/>
    <property type="match status" value="1"/>
</dbReference>
<dbReference type="Pfam" id="PF13361">
    <property type="entry name" value="UvrD_C"/>
    <property type="match status" value="1"/>
</dbReference>
<dbReference type="PROSITE" id="PS51198">
    <property type="entry name" value="UVRD_HELICASE_ATP_BIND"/>
    <property type="match status" value="1"/>
</dbReference>
<evidence type="ECO:0000313" key="17">
    <source>
        <dbReference type="EMBL" id="CUU67424.1"/>
    </source>
</evidence>
<dbReference type="SUPFAM" id="SSF52980">
    <property type="entry name" value="Restriction endonuclease-like"/>
    <property type="match status" value="1"/>
</dbReference>
<dbReference type="Proteomes" id="UP000182498">
    <property type="component" value="Unassembled WGS sequence"/>
</dbReference>
<protein>
    <recommendedName>
        <fullName evidence="12">DNA 3'-5' helicase</fullName>
        <ecNumber evidence="12">5.6.2.4</ecNumber>
    </recommendedName>
</protein>
<evidence type="ECO:0000256" key="1">
    <source>
        <dbReference type="ARBA" id="ARBA00022722"/>
    </source>
</evidence>
<evidence type="ECO:0000256" key="2">
    <source>
        <dbReference type="ARBA" id="ARBA00022741"/>
    </source>
</evidence>
<evidence type="ECO:0000259" key="16">
    <source>
        <dbReference type="PROSITE" id="PS51217"/>
    </source>
</evidence>
<gene>
    <name evidence="17" type="ORF">CVAR292_02786</name>
</gene>
<dbReference type="AlphaFoldDB" id="A0A110BF70"/>
<proteinExistence type="predicted"/>
<dbReference type="Pfam" id="PF00580">
    <property type="entry name" value="UvrD-helicase"/>
    <property type="match status" value="1"/>
</dbReference>
<comment type="catalytic activity">
    <reaction evidence="13">
        <text>ATP + H2O = ADP + phosphate + H(+)</text>
        <dbReference type="Rhea" id="RHEA:13065"/>
        <dbReference type="ChEBI" id="CHEBI:15377"/>
        <dbReference type="ChEBI" id="CHEBI:15378"/>
        <dbReference type="ChEBI" id="CHEBI:30616"/>
        <dbReference type="ChEBI" id="CHEBI:43474"/>
        <dbReference type="ChEBI" id="CHEBI:456216"/>
        <dbReference type="EC" id="5.6.2.4"/>
    </reaction>
</comment>
<organism evidence="17 18">
    <name type="scientific">Corynebacterium variabile</name>
    <dbReference type="NCBI Taxonomy" id="1727"/>
    <lineage>
        <taxon>Bacteria</taxon>
        <taxon>Bacillati</taxon>
        <taxon>Actinomycetota</taxon>
        <taxon>Actinomycetes</taxon>
        <taxon>Mycobacteriales</taxon>
        <taxon>Corynebacteriaceae</taxon>
        <taxon>Corynebacterium</taxon>
    </lineage>
</organism>
<keyword evidence="6 17" id="KW-0269">Exonuclease</keyword>
<dbReference type="PANTHER" id="PTHR11070:SF55">
    <property type="entry name" value="DNA 3'-5' HELICASE"/>
    <property type="match status" value="1"/>
</dbReference>
<evidence type="ECO:0000256" key="9">
    <source>
        <dbReference type="ARBA" id="ARBA00023204"/>
    </source>
</evidence>
<dbReference type="GO" id="GO:0004527">
    <property type="term" value="F:exonuclease activity"/>
    <property type="evidence" value="ECO:0007669"/>
    <property type="project" value="UniProtKB-KW"/>
</dbReference>
<dbReference type="PANTHER" id="PTHR11070">
    <property type="entry name" value="UVRD / RECB / PCRA DNA HELICASE FAMILY MEMBER"/>
    <property type="match status" value="1"/>
</dbReference>
<keyword evidence="10" id="KW-0413">Isomerase</keyword>
<dbReference type="InterPro" id="IPR027417">
    <property type="entry name" value="P-loop_NTPase"/>
</dbReference>
<dbReference type="GO" id="GO:0000725">
    <property type="term" value="P:recombinational repair"/>
    <property type="evidence" value="ECO:0007669"/>
    <property type="project" value="TreeGrafter"/>
</dbReference>
<dbReference type="Gene3D" id="3.40.50.300">
    <property type="entry name" value="P-loop containing nucleotide triphosphate hydrolases"/>
    <property type="match status" value="4"/>
</dbReference>
<dbReference type="GO" id="GO:0043138">
    <property type="term" value="F:3'-5' DNA helicase activity"/>
    <property type="evidence" value="ECO:0007669"/>
    <property type="project" value="UniProtKB-EC"/>
</dbReference>
<evidence type="ECO:0000256" key="14">
    <source>
        <dbReference type="PROSITE-ProRule" id="PRU00560"/>
    </source>
</evidence>
<dbReference type="InterPro" id="IPR011604">
    <property type="entry name" value="PDDEXK-like_dom_sf"/>
</dbReference>
<dbReference type="GO" id="GO:0033202">
    <property type="term" value="C:DNA helicase complex"/>
    <property type="evidence" value="ECO:0007669"/>
    <property type="project" value="TreeGrafter"/>
</dbReference>
<comment type="catalytic activity">
    <reaction evidence="11">
        <text>Couples ATP hydrolysis with the unwinding of duplex DNA by translocating in the 3'-5' direction.</text>
        <dbReference type="EC" id="5.6.2.4"/>
    </reaction>
</comment>
<dbReference type="OrthoDB" id="9810135at2"/>
<keyword evidence="1" id="KW-0540">Nuclease</keyword>